<keyword evidence="2" id="KW-1185">Reference proteome</keyword>
<dbReference type="STRING" id="947013.SAMN04488109_4653"/>
<dbReference type="Proteomes" id="UP000184212">
    <property type="component" value="Unassembled WGS sequence"/>
</dbReference>
<dbReference type="AlphaFoldDB" id="A0A1M5UGF1"/>
<reference evidence="1 2" key="1">
    <citation type="submission" date="2016-11" db="EMBL/GenBank/DDBJ databases">
        <authorList>
            <person name="Jaros S."/>
            <person name="Januszkiewicz K."/>
            <person name="Wedrychowicz H."/>
        </authorList>
    </citation>
    <scope>NUCLEOTIDE SEQUENCE [LARGE SCALE GENOMIC DNA]</scope>
    <source>
        <strain evidence="1 2">DSM 24574</strain>
    </source>
</reference>
<protein>
    <submittedName>
        <fullName evidence="1">Uncharacterized protein</fullName>
    </submittedName>
</protein>
<evidence type="ECO:0000313" key="1">
    <source>
        <dbReference type="EMBL" id="SHH61713.1"/>
    </source>
</evidence>
<name>A0A1M5UGF1_9BACT</name>
<sequence>MSTTVMENKSQKSLLDARLRGYRSDLTKIVGLDGLQILQILNTALSTCEHNRAFLKANGSQTKNINLFFSTKKALFTKF</sequence>
<dbReference type="EMBL" id="FQWQ01000003">
    <property type="protein sequence ID" value="SHH61713.1"/>
    <property type="molecule type" value="Genomic_DNA"/>
</dbReference>
<proteinExistence type="predicted"/>
<organism evidence="1 2">
    <name type="scientific">Chryseolinea serpens</name>
    <dbReference type="NCBI Taxonomy" id="947013"/>
    <lineage>
        <taxon>Bacteria</taxon>
        <taxon>Pseudomonadati</taxon>
        <taxon>Bacteroidota</taxon>
        <taxon>Cytophagia</taxon>
        <taxon>Cytophagales</taxon>
        <taxon>Fulvivirgaceae</taxon>
        <taxon>Chryseolinea</taxon>
    </lineage>
</organism>
<evidence type="ECO:0000313" key="2">
    <source>
        <dbReference type="Proteomes" id="UP000184212"/>
    </source>
</evidence>
<gene>
    <name evidence="1" type="ORF">SAMN04488109_4653</name>
</gene>
<dbReference type="RefSeq" id="WP_073138765.1">
    <property type="nucleotide sequence ID" value="NZ_FQWQ01000003.1"/>
</dbReference>
<accession>A0A1M5UGF1</accession>